<dbReference type="Proteomes" id="UP000028702">
    <property type="component" value="Unassembled WGS sequence"/>
</dbReference>
<evidence type="ECO:0000313" key="7">
    <source>
        <dbReference type="EMBL" id="GAK45554.1"/>
    </source>
</evidence>
<feature type="transmembrane region" description="Helical" evidence="6">
    <location>
        <begin position="66"/>
        <end position="88"/>
    </location>
</feature>
<gene>
    <name evidence="7" type="ORF">M2A_2053</name>
</gene>
<evidence type="ECO:0000256" key="1">
    <source>
        <dbReference type="ARBA" id="ARBA00004651"/>
    </source>
</evidence>
<evidence type="ECO:0000256" key="4">
    <source>
        <dbReference type="ARBA" id="ARBA00022989"/>
    </source>
</evidence>
<evidence type="ECO:0000313" key="8">
    <source>
        <dbReference type="Proteomes" id="UP000028702"/>
    </source>
</evidence>
<keyword evidence="2" id="KW-1003">Cell membrane</keyword>
<accession>A0A081BBY6</accession>
<reference evidence="7 8" key="1">
    <citation type="submission" date="2014-07" db="EMBL/GenBank/DDBJ databases">
        <title>Tepidicaulis marinum gen. nov., sp. nov., a novel marine bacterium denitrifying nitrate to nitrous oxide strictly under microaerobic conditions.</title>
        <authorList>
            <person name="Takeuchi M."/>
            <person name="Yamagishi T."/>
            <person name="Kamagata Y."/>
            <person name="Oshima K."/>
            <person name="Hattori M."/>
            <person name="Katayama T."/>
            <person name="Hanada S."/>
            <person name="Tamaki H."/>
            <person name="Marumo K."/>
            <person name="Maeda H."/>
            <person name="Nedachi M."/>
            <person name="Iwasaki W."/>
            <person name="Suwa Y."/>
            <person name="Sakata S."/>
        </authorList>
    </citation>
    <scope>NUCLEOTIDE SEQUENCE [LARGE SCALE GENOMIC DNA]</scope>
    <source>
        <strain evidence="7 8">MA2</strain>
    </source>
</reference>
<organism evidence="7 8">
    <name type="scientific">Tepidicaulis marinus</name>
    <dbReference type="NCBI Taxonomy" id="1333998"/>
    <lineage>
        <taxon>Bacteria</taxon>
        <taxon>Pseudomonadati</taxon>
        <taxon>Pseudomonadota</taxon>
        <taxon>Alphaproteobacteria</taxon>
        <taxon>Hyphomicrobiales</taxon>
        <taxon>Parvibaculaceae</taxon>
        <taxon>Tepidicaulis</taxon>
    </lineage>
</organism>
<keyword evidence="5 6" id="KW-0472">Membrane</keyword>
<name>A0A081BBY6_9HYPH</name>
<keyword evidence="3 6" id="KW-0812">Transmembrane</keyword>
<evidence type="ECO:0000256" key="2">
    <source>
        <dbReference type="ARBA" id="ARBA00022475"/>
    </source>
</evidence>
<evidence type="ECO:0000256" key="6">
    <source>
        <dbReference type="SAM" id="Phobius"/>
    </source>
</evidence>
<dbReference type="PANTHER" id="PTHR33931">
    <property type="entry name" value="HOLIN-LIKE PROTEIN CIDA-RELATED"/>
    <property type="match status" value="1"/>
</dbReference>
<comment type="caution">
    <text evidence="7">The sequence shown here is derived from an EMBL/GenBank/DDBJ whole genome shotgun (WGS) entry which is preliminary data.</text>
</comment>
<protein>
    <submittedName>
        <fullName evidence="7">LrgA family protein</fullName>
    </submittedName>
</protein>
<evidence type="ECO:0000256" key="5">
    <source>
        <dbReference type="ARBA" id="ARBA00023136"/>
    </source>
</evidence>
<dbReference type="AlphaFoldDB" id="A0A081BBY6"/>
<feature type="transmembrane region" description="Helical" evidence="6">
    <location>
        <begin position="36"/>
        <end position="54"/>
    </location>
</feature>
<dbReference type="GO" id="GO:0005886">
    <property type="term" value="C:plasma membrane"/>
    <property type="evidence" value="ECO:0007669"/>
    <property type="project" value="UniProtKB-SubCell"/>
</dbReference>
<dbReference type="PANTHER" id="PTHR33931:SF2">
    <property type="entry name" value="HOLIN-LIKE PROTEIN CIDA"/>
    <property type="match status" value="1"/>
</dbReference>
<feature type="transmembrane region" description="Helical" evidence="6">
    <location>
        <begin position="94"/>
        <end position="119"/>
    </location>
</feature>
<dbReference type="Pfam" id="PF03788">
    <property type="entry name" value="LrgA"/>
    <property type="match status" value="1"/>
</dbReference>
<dbReference type="EMBL" id="BBIO01000010">
    <property type="protein sequence ID" value="GAK45554.1"/>
    <property type="molecule type" value="Genomic_DNA"/>
</dbReference>
<evidence type="ECO:0000256" key="3">
    <source>
        <dbReference type="ARBA" id="ARBA00022692"/>
    </source>
</evidence>
<proteinExistence type="predicted"/>
<dbReference type="eggNOG" id="COG1380">
    <property type="taxonomic scope" value="Bacteria"/>
</dbReference>
<keyword evidence="8" id="KW-1185">Reference proteome</keyword>
<dbReference type="InterPro" id="IPR005538">
    <property type="entry name" value="LrgA/CidA"/>
</dbReference>
<sequence length="126" mass="13209">MGGDPLSFLPRALAFAGLCLCLVAGSQLAAWAGIGVPGAVMGLLLLLGALFLAHHVPQSLEDVSAFLLRHLNLFFVPAGVGLMAYAGLVARDLWPILAALFLSTLLGLAVTALVFSWALKRREEGK</sequence>
<dbReference type="RefSeq" id="WP_197052905.1">
    <property type="nucleotide sequence ID" value="NZ_BBIO01000010.1"/>
</dbReference>
<keyword evidence="4 6" id="KW-1133">Transmembrane helix</keyword>
<dbReference type="STRING" id="1333998.M2A_2053"/>
<comment type="subcellular location">
    <subcellularLocation>
        <location evidence="1">Cell membrane</location>
        <topology evidence="1">Multi-pass membrane protein</topology>
    </subcellularLocation>
</comment>
<feature type="transmembrane region" description="Helical" evidence="6">
    <location>
        <begin position="12"/>
        <end position="30"/>
    </location>
</feature>